<dbReference type="Pfam" id="PF00535">
    <property type="entry name" value="Glycos_transf_2"/>
    <property type="match status" value="1"/>
</dbReference>
<evidence type="ECO:0000259" key="1">
    <source>
        <dbReference type="Pfam" id="PF00535"/>
    </source>
</evidence>
<dbReference type="InterPro" id="IPR001173">
    <property type="entry name" value="Glyco_trans_2-like"/>
</dbReference>
<evidence type="ECO:0000313" key="3">
    <source>
        <dbReference type="Proteomes" id="UP001519308"/>
    </source>
</evidence>
<dbReference type="InterPro" id="IPR029044">
    <property type="entry name" value="Nucleotide-diphossugar_trans"/>
</dbReference>
<protein>
    <submittedName>
        <fullName evidence="2">Glycosyltransferase involved in cell wall biosynthesis</fullName>
    </submittedName>
</protein>
<dbReference type="Proteomes" id="UP001519308">
    <property type="component" value="Unassembled WGS sequence"/>
</dbReference>
<dbReference type="EMBL" id="JAGGLL010000039">
    <property type="protein sequence ID" value="MBP2023851.1"/>
    <property type="molecule type" value="Genomic_DNA"/>
</dbReference>
<dbReference type="PANTHER" id="PTHR43630:SF2">
    <property type="entry name" value="GLYCOSYLTRANSFERASE"/>
    <property type="match status" value="1"/>
</dbReference>
<sequence>MITISLCMIVKNEEKCIGSCLASVEDLVDEIIIVDTGSTDKTKDIVKAYTNKIYDFLWIDDFSAARNFSFSKASSEYIFWLDADDILKEEDRNKLKRLKEDFDSSYDVISMRYNYAFNEAGYPTLTFRRNRIVKRSRGFKWCGFIHEYIAVEGKILDSDINISHMRVHGSSDRNINIFRNKIKQGYTLNSRDTYYYGKELYFNGMNDKAIEVLSKVPQMNGWYEEKIQALITLADIYLNKGFYEQCRKVCYETFEHDTPRAEAIYRIALSFQEEEKYIQAIRWYEVEINLQKPSSDLGFIYEEYWTWLPQLQLCVCYFKINDVQKAFEHNEVAYKYNPSNKSILSNIEFFKSKGIIKN</sequence>
<feature type="domain" description="Glycosyltransferase 2-like" evidence="1">
    <location>
        <begin position="5"/>
        <end position="137"/>
    </location>
</feature>
<name>A0ABS4K9J6_9CLOT</name>
<dbReference type="RefSeq" id="WP_021282495.1">
    <property type="nucleotide sequence ID" value="NZ_JAGGLL010000039.1"/>
</dbReference>
<accession>A0ABS4K9J6</accession>
<keyword evidence="3" id="KW-1185">Reference proteome</keyword>
<organism evidence="2 3">
    <name type="scientific">Clostridium punense</name>
    <dbReference type="NCBI Taxonomy" id="1054297"/>
    <lineage>
        <taxon>Bacteria</taxon>
        <taxon>Bacillati</taxon>
        <taxon>Bacillota</taxon>
        <taxon>Clostridia</taxon>
        <taxon>Eubacteriales</taxon>
        <taxon>Clostridiaceae</taxon>
        <taxon>Clostridium</taxon>
    </lineage>
</organism>
<proteinExistence type="predicted"/>
<dbReference type="SUPFAM" id="SSF48452">
    <property type="entry name" value="TPR-like"/>
    <property type="match status" value="1"/>
</dbReference>
<dbReference type="Gene3D" id="1.25.40.10">
    <property type="entry name" value="Tetratricopeptide repeat domain"/>
    <property type="match status" value="1"/>
</dbReference>
<evidence type="ECO:0000313" key="2">
    <source>
        <dbReference type="EMBL" id="MBP2023851.1"/>
    </source>
</evidence>
<dbReference type="CDD" id="cd02511">
    <property type="entry name" value="Beta4Glucosyltransferase"/>
    <property type="match status" value="1"/>
</dbReference>
<dbReference type="Gene3D" id="3.90.550.10">
    <property type="entry name" value="Spore Coat Polysaccharide Biosynthesis Protein SpsA, Chain A"/>
    <property type="match status" value="1"/>
</dbReference>
<comment type="caution">
    <text evidence="2">The sequence shown here is derived from an EMBL/GenBank/DDBJ whole genome shotgun (WGS) entry which is preliminary data.</text>
</comment>
<dbReference type="PANTHER" id="PTHR43630">
    <property type="entry name" value="POLY-BETA-1,6-N-ACETYL-D-GLUCOSAMINE SYNTHASE"/>
    <property type="match status" value="1"/>
</dbReference>
<dbReference type="SUPFAM" id="SSF53448">
    <property type="entry name" value="Nucleotide-diphospho-sugar transferases"/>
    <property type="match status" value="1"/>
</dbReference>
<gene>
    <name evidence="2" type="ORF">J2Z44_003693</name>
</gene>
<reference evidence="2 3" key="1">
    <citation type="submission" date="2021-03" db="EMBL/GenBank/DDBJ databases">
        <title>Genomic Encyclopedia of Type Strains, Phase IV (KMG-IV): sequencing the most valuable type-strain genomes for metagenomic binning, comparative biology and taxonomic classification.</title>
        <authorList>
            <person name="Goeker M."/>
        </authorList>
    </citation>
    <scope>NUCLEOTIDE SEQUENCE [LARGE SCALE GENOMIC DNA]</scope>
    <source>
        <strain evidence="2 3">DSM 28650</strain>
    </source>
</reference>
<dbReference type="InterPro" id="IPR011990">
    <property type="entry name" value="TPR-like_helical_dom_sf"/>
</dbReference>